<feature type="signal peptide" evidence="1">
    <location>
        <begin position="1"/>
        <end position="28"/>
    </location>
</feature>
<dbReference type="EMBL" id="JAGSOG010000048">
    <property type="protein sequence ID" value="MBR7834114.1"/>
    <property type="molecule type" value="Genomic_DNA"/>
</dbReference>
<keyword evidence="1" id="KW-0732">Signal</keyword>
<feature type="chain" id="PRO_5037082705" description="Peptidase inhibitor family I36" evidence="1">
    <location>
        <begin position="29"/>
        <end position="138"/>
    </location>
</feature>
<protein>
    <recommendedName>
        <fullName evidence="4">Peptidase inhibitor family I36</fullName>
    </recommendedName>
</protein>
<dbReference type="AlphaFoldDB" id="A0A941ES51"/>
<evidence type="ECO:0000313" key="2">
    <source>
        <dbReference type="EMBL" id="MBR7834114.1"/>
    </source>
</evidence>
<gene>
    <name evidence="2" type="ORF">KDL01_12615</name>
</gene>
<evidence type="ECO:0000256" key="1">
    <source>
        <dbReference type="SAM" id="SignalP"/>
    </source>
</evidence>
<proteinExistence type="predicted"/>
<name>A0A941ES51_9ACTN</name>
<reference evidence="2" key="1">
    <citation type="submission" date="2021-04" db="EMBL/GenBank/DDBJ databases">
        <title>Genome based classification of Actinospica acidithermotolerans sp. nov., an actinobacterium isolated from an Indonesian hot spring.</title>
        <authorList>
            <person name="Kusuma A.B."/>
            <person name="Putra K.E."/>
            <person name="Nafisah S."/>
            <person name="Loh J."/>
            <person name="Nouioui I."/>
            <person name="Goodfellow M."/>
        </authorList>
    </citation>
    <scope>NUCLEOTIDE SEQUENCE</scope>
    <source>
        <strain evidence="2">CSCA 57</strain>
    </source>
</reference>
<dbReference type="Proteomes" id="UP000675781">
    <property type="component" value="Unassembled WGS sequence"/>
</dbReference>
<comment type="caution">
    <text evidence="2">The sequence shown here is derived from an EMBL/GenBank/DDBJ whole genome shotgun (WGS) entry which is preliminary data.</text>
</comment>
<organism evidence="2 3">
    <name type="scientific">Actinospica durhamensis</name>
    <dbReference type="NCBI Taxonomy" id="1508375"/>
    <lineage>
        <taxon>Bacteria</taxon>
        <taxon>Bacillati</taxon>
        <taxon>Actinomycetota</taxon>
        <taxon>Actinomycetes</taxon>
        <taxon>Catenulisporales</taxon>
        <taxon>Actinospicaceae</taxon>
        <taxon>Actinospica</taxon>
    </lineage>
</organism>
<keyword evidence="3" id="KW-1185">Reference proteome</keyword>
<accession>A0A941ES51</accession>
<sequence>MLRRTLAAAATAGIALTIGLTAVPSAFAAEGDGNCVTNDAGAGGDLCLYYNSNLAGARFNDPYTDNYAGWVFKAWSGGDAGAGQAVKNNAASVRNYDTVVTGIIYYNSNQAGASESVAPSSWVNLNSTLKNENASQGW</sequence>
<evidence type="ECO:0008006" key="4">
    <source>
        <dbReference type="Google" id="ProtNLM"/>
    </source>
</evidence>
<evidence type="ECO:0000313" key="3">
    <source>
        <dbReference type="Proteomes" id="UP000675781"/>
    </source>
</evidence>